<dbReference type="InterPro" id="IPR011990">
    <property type="entry name" value="TPR-like_helical_dom_sf"/>
</dbReference>
<dbReference type="PROSITE" id="PS51375">
    <property type="entry name" value="PPR"/>
    <property type="match status" value="1"/>
</dbReference>
<feature type="region of interest" description="Disordered" evidence="4">
    <location>
        <begin position="223"/>
        <end position="242"/>
    </location>
</feature>
<dbReference type="Pfam" id="PF14432">
    <property type="entry name" value="DYW_deaminase"/>
    <property type="match status" value="1"/>
</dbReference>
<dbReference type="InterPro" id="IPR032867">
    <property type="entry name" value="DYW_dom"/>
</dbReference>
<accession>A0AAV6X4J3</accession>
<comment type="similarity">
    <text evidence="1">Belongs to the PPR family. PCMP-H subfamily.</text>
</comment>
<sequence>MAQSTAMVRSMMSFFCSNRMLKTFIIPPAENVIFTTLHNKKYPPFGILKLKFSQQDTLHLQPQPPKAFNSNLNDLCKEKNIHLALQSLEEMEQTGILADSESILELMQVIIDTKSLKAGDRIYEYVMKFSSNYNVTIFNRLMDMYFKLGDYRRAGRVFEQMSCKNIDSWKTMILGLAENGREKEAIRVFTEMPTKPSPEISEALQNHLKETAYTEKLHEKPALIKPKMNKSSKNQKQGPLDRSKAYEKLRALNNEAKEAGYVPDTRFVVHDLDQEAKEKSLLYHSERLAIAYGLISTPPGSTLRIIKNLRICGDCHNFIKILSSFEKRVFIVRDNKRFHHFKDGVCSCRDFW</sequence>
<dbReference type="Proteomes" id="UP000826271">
    <property type="component" value="Unassembled WGS sequence"/>
</dbReference>
<comment type="caution">
    <text evidence="6">The sequence shown here is derived from an EMBL/GenBank/DDBJ whole genome shotgun (WGS) entry which is preliminary data.</text>
</comment>
<dbReference type="AlphaFoldDB" id="A0AAV6X4J3"/>
<dbReference type="Pfam" id="PF01535">
    <property type="entry name" value="PPR"/>
    <property type="match status" value="2"/>
</dbReference>
<dbReference type="NCBIfam" id="TIGR00756">
    <property type="entry name" value="PPR"/>
    <property type="match status" value="1"/>
</dbReference>
<dbReference type="GO" id="GO:0009451">
    <property type="term" value="P:RNA modification"/>
    <property type="evidence" value="ECO:0007669"/>
    <property type="project" value="InterPro"/>
</dbReference>
<evidence type="ECO:0000259" key="5">
    <source>
        <dbReference type="Pfam" id="PF14432"/>
    </source>
</evidence>
<evidence type="ECO:0000256" key="2">
    <source>
        <dbReference type="ARBA" id="ARBA00022737"/>
    </source>
</evidence>
<dbReference type="SUPFAM" id="SSF48452">
    <property type="entry name" value="TPR-like"/>
    <property type="match status" value="1"/>
</dbReference>
<dbReference type="GO" id="GO:0008270">
    <property type="term" value="F:zinc ion binding"/>
    <property type="evidence" value="ECO:0007669"/>
    <property type="project" value="InterPro"/>
</dbReference>
<dbReference type="InterPro" id="IPR002885">
    <property type="entry name" value="PPR_rpt"/>
</dbReference>
<keyword evidence="2" id="KW-0677">Repeat</keyword>
<name>A0AAV6X4J3_9LAMI</name>
<evidence type="ECO:0000256" key="3">
    <source>
        <dbReference type="PROSITE-ProRule" id="PRU00708"/>
    </source>
</evidence>
<dbReference type="EMBL" id="WHWC01000008">
    <property type="protein sequence ID" value="KAG8377706.1"/>
    <property type="molecule type" value="Genomic_DNA"/>
</dbReference>
<keyword evidence="7" id="KW-1185">Reference proteome</keyword>
<feature type="domain" description="DYW" evidence="5">
    <location>
        <begin position="260"/>
        <end position="352"/>
    </location>
</feature>
<evidence type="ECO:0000313" key="7">
    <source>
        <dbReference type="Proteomes" id="UP000826271"/>
    </source>
</evidence>
<dbReference type="InterPro" id="IPR046960">
    <property type="entry name" value="PPR_At4g14850-like_plant"/>
</dbReference>
<dbReference type="Gene3D" id="1.25.40.10">
    <property type="entry name" value="Tetratricopeptide repeat domain"/>
    <property type="match status" value="1"/>
</dbReference>
<gene>
    <name evidence="6" type="ORF">BUALT_Bualt08G0060700</name>
</gene>
<evidence type="ECO:0000256" key="1">
    <source>
        <dbReference type="ARBA" id="ARBA00006643"/>
    </source>
</evidence>
<feature type="repeat" description="PPR" evidence="3">
    <location>
        <begin position="134"/>
        <end position="168"/>
    </location>
</feature>
<proteinExistence type="inferred from homology"/>
<dbReference type="GO" id="GO:0003723">
    <property type="term" value="F:RNA binding"/>
    <property type="evidence" value="ECO:0007669"/>
    <property type="project" value="InterPro"/>
</dbReference>
<evidence type="ECO:0000256" key="4">
    <source>
        <dbReference type="SAM" id="MobiDB-lite"/>
    </source>
</evidence>
<reference evidence="6" key="1">
    <citation type="submission" date="2019-10" db="EMBL/GenBank/DDBJ databases">
        <authorList>
            <person name="Zhang R."/>
            <person name="Pan Y."/>
            <person name="Wang J."/>
            <person name="Ma R."/>
            <person name="Yu S."/>
        </authorList>
    </citation>
    <scope>NUCLEOTIDE SEQUENCE</scope>
    <source>
        <strain evidence="6">LA-IB0</strain>
        <tissue evidence="6">Leaf</tissue>
    </source>
</reference>
<evidence type="ECO:0000313" key="6">
    <source>
        <dbReference type="EMBL" id="KAG8377706.1"/>
    </source>
</evidence>
<dbReference type="PANTHER" id="PTHR47926:SF347">
    <property type="entry name" value="PENTATRICOPEPTIDE REPEAT-CONTAINING PROTEIN"/>
    <property type="match status" value="1"/>
</dbReference>
<protein>
    <recommendedName>
        <fullName evidence="5">DYW domain-containing protein</fullName>
    </recommendedName>
</protein>
<dbReference type="PANTHER" id="PTHR47926">
    <property type="entry name" value="PENTATRICOPEPTIDE REPEAT-CONTAINING PROTEIN"/>
    <property type="match status" value="1"/>
</dbReference>
<organism evidence="6 7">
    <name type="scientific">Buddleja alternifolia</name>
    <dbReference type="NCBI Taxonomy" id="168488"/>
    <lineage>
        <taxon>Eukaryota</taxon>
        <taxon>Viridiplantae</taxon>
        <taxon>Streptophyta</taxon>
        <taxon>Embryophyta</taxon>
        <taxon>Tracheophyta</taxon>
        <taxon>Spermatophyta</taxon>
        <taxon>Magnoliopsida</taxon>
        <taxon>eudicotyledons</taxon>
        <taxon>Gunneridae</taxon>
        <taxon>Pentapetalae</taxon>
        <taxon>asterids</taxon>
        <taxon>lamiids</taxon>
        <taxon>Lamiales</taxon>
        <taxon>Scrophulariaceae</taxon>
        <taxon>Buddlejeae</taxon>
        <taxon>Buddleja</taxon>
    </lineage>
</organism>